<dbReference type="InterPro" id="IPR051262">
    <property type="entry name" value="SMP-30/CGR1_Lactonase"/>
</dbReference>
<evidence type="ECO:0000313" key="4">
    <source>
        <dbReference type="EMBL" id="RKP27853.1"/>
    </source>
</evidence>
<dbReference type="InterPro" id="IPR013658">
    <property type="entry name" value="SGL"/>
</dbReference>
<evidence type="ECO:0000259" key="3">
    <source>
        <dbReference type="Pfam" id="PF08450"/>
    </source>
</evidence>
<keyword evidence="2" id="KW-0732">Signal</keyword>
<sequence>MYSGTSISKPLLMAAIVLLAGAVSIGSATPLQEQPGHSTLSRRASLAFAPIPHPSSSSSKLWFGDETQSLAVDKRGNVYGNSCGEKDAKGDYPLNTVGRIDAASNNITLFYEDADSNTYITGLEFFQPRTANNGLLLTDITKHRVIELTWNSTCPKGPASLVGKTDVARRVVCENPEMLQPNDMAVADRGRRIYLSGLRGTMDSGEGDLWLCNTESGKMQRLDVMGRTNGIELSPQEDCLYVSEAVGGWIPSNNRIWRYHLDPATGAVMGDKELFFDFQKYDQTGHVDINGMKLAQDGSLYVTRMSGSEIVVLSPEGKATAHIPTPFKRVADVNMGGPDGKTMYIVGPADSDDHNKPVDACLYKAPSAVAGREWTRLQKEAASK</sequence>
<dbReference type="OrthoDB" id="423498at2759"/>
<feature type="signal peptide" evidence="2">
    <location>
        <begin position="1"/>
        <end position="28"/>
    </location>
</feature>
<dbReference type="AlphaFoldDB" id="A0A4P9Z5G2"/>
<organism evidence="4 5">
    <name type="scientific">Syncephalis pseudoplumigaleata</name>
    <dbReference type="NCBI Taxonomy" id="1712513"/>
    <lineage>
        <taxon>Eukaryota</taxon>
        <taxon>Fungi</taxon>
        <taxon>Fungi incertae sedis</taxon>
        <taxon>Zoopagomycota</taxon>
        <taxon>Zoopagomycotina</taxon>
        <taxon>Zoopagomycetes</taxon>
        <taxon>Zoopagales</taxon>
        <taxon>Piptocephalidaceae</taxon>
        <taxon>Syncephalis</taxon>
    </lineage>
</organism>
<dbReference type="Gene3D" id="2.120.10.30">
    <property type="entry name" value="TolB, C-terminal domain"/>
    <property type="match status" value="1"/>
</dbReference>
<evidence type="ECO:0000313" key="5">
    <source>
        <dbReference type="Proteomes" id="UP000278143"/>
    </source>
</evidence>
<protein>
    <recommendedName>
        <fullName evidence="3">SMP-30/Gluconolactonase/LRE-like region domain-containing protein</fullName>
    </recommendedName>
</protein>
<evidence type="ECO:0000256" key="2">
    <source>
        <dbReference type="SAM" id="SignalP"/>
    </source>
</evidence>
<name>A0A4P9Z5G2_9FUNG</name>
<dbReference type="PANTHER" id="PTHR47572">
    <property type="entry name" value="LIPOPROTEIN-RELATED"/>
    <property type="match status" value="1"/>
</dbReference>
<proteinExistence type="predicted"/>
<dbReference type="SUPFAM" id="SSF63829">
    <property type="entry name" value="Calcium-dependent phosphotriesterase"/>
    <property type="match status" value="1"/>
</dbReference>
<dbReference type="EMBL" id="KZ989143">
    <property type="protein sequence ID" value="RKP27853.1"/>
    <property type="molecule type" value="Genomic_DNA"/>
</dbReference>
<dbReference type="PANTHER" id="PTHR47572:SF4">
    <property type="entry name" value="LACTONASE DRP35"/>
    <property type="match status" value="1"/>
</dbReference>
<gene>
    <name evidence="4" type="ORF">SYNPS1DRAFT_26511</name>
</gene>
<reference evidence="5" key="1">
    <citation type="journal article" date="2018" name="Nat. Microbiol.">
        <title>Leveraging single-cell genomics to expand the fungal tree of life.</title>
        <authorList>
            <person name="Ahrendt S.R."/>
            <person name="Quandt C.A."/>
            <person name="Ciobanu D."/>
            <person name="Clum A."/>
            <person name="Salamov A."/>
            <person name="Andreopoulos B."/>
            <person name="Cheng J.F."/>
            <person name="Woyke T."/>
            <person name="Pelin A."/>
            <person name="Henrissat B."/>
            <person name="Reynolds N.K."/>
            <person name="Benny G.L."/>
            <person name="Smith M.E."/>
            <person name="James T.Y."/>
            <person name="Grigoriev I.V."/>
        </authorList>
    </citation>
    <scope>NUCLEOTIDE SEQUENCE [LARGE SCALE GENOMIC DNA]</scope>
    <source>
        <strain evidence="5">Benny S71-1</strain>
    </source>
</reference>
<dbReference type="Pfam" id="PF08450">
    <property type="entry name" value="SGL"/>
    <property type="match status" value="1"/>
</dbReference>
<dbReference type="GO" id="GO:0016787">
    <property type="term" value="F:hydrolase activity"/>
    <property type="evidence" value="ECO:0007669"/>
    <property type="project" value="UniProtKB-KW"/>
</dbReference>
<feature type="chain" id="PRO_5020434862" description="SMP-30/Gluconolactonase/LRE-like region domain-containing protein" evidence="2">
    <location>
        <begin position="29"/>
        <end position="384"/>
    </location>
</feature>
<feature type="domain" description="SMP-30/Gluconolactonase/LRE-like region" evidence="3">
    <location>
        <begin position="175"/>
        <end position="345"/>
    </location>
</feature>
<accession>A0A4P9Z5G2</accession>
<dbReference type="Proteomes" id="UP000278143">
    <property type="component" value="Unassembled WGS sequence"/>
</dbReference>
<dbReference type="InterPro" id="IPR011042">
    <property type="entry name" value="6-blade_b-propeller_TolB-like"/>
</dbReference>
<keyword evidence="1" id="KW-0378">Hydrolase</keyword>
<keyword evidence="5" id="KW-1185">Reference proteome</keyword>
<evidence type="ECO:0000256" key="1">
    <source>
        <dbReference type="ARBA" id="ARBA00022801"/>
    </source>
</evidence>